<protein>
    <recommendedName>
        <fullName evidence="2">non-specific serine/threonine protein kinase</fullName>
        <ecNumber evidence="2">2.7.11.1</ecNumber>
    </recommendedName>
</protein>
<dbReference type="PROSITE" id="PS00107">
    <property type="entry name" value="PROTEIN_KINASE_ATP"/>
    <property type="match status" value="1"/>
</dbReference>
<evidence type="ECO:0000313" key="13">
    <source>
        <dbReference type="EMBL" id="KAF4656432.1"/>
    </source>
</evidence>
<dbReference type="InterPro" id="IPR051131">
    <property type="entry name" value="NEK_Ser/Thr_kinase_NIMA"/>
</dbReference>
<evidence type="ECO:0000256" key="10">
    <source>
        <dbReference type="PROSITE-ProRule" id="PRU10141"/>
    </source>
</evidence>
<dbReference type="InterPro" id="IPR000719">
    <property type="entry name" value="Prot_kinase_dom"/>
</dbReference>
<evidence type="ECO:0000256" key="9">
    <source>
        <dbReference type="ARBA" id="ARBA00048679"/>
    </source>
</evidence>
<dbReference type="SUPFAM" id="SSF56112">
    <property type="entry name" value="Protein kinase-like (PK-like)"/>
    <property type="match status" value="1"/>
</dbReference>
<reference evidence="13 14" key="1">
    <citation type="submission" date="2020-04" db="EMBL/GenBank/DDBJ databases">
        <title>Perkinsus chesapeaki whole genome sequence.</title>
        <authorList>
            <person name="Bogema D.R."/>
        </authorList>
    </citation>
    <scope>NUCLEOTIDE SEQUENCE [LARGE SCALE GENOMIC DNA]</scope>
    <source>
        <strain evidence="13">ATCC PRA-425</strain>
    </source>
</reference>
<dbReference type="OrthoDB" id="248923at2759"/>
<comment type="catalytic activity">
    <reaction evidence="8">
        <text>L-threonyl-[protein] + ATP = O-phospho-L-threonyl-[protein] + ADP + H(+)</text>
        <dbReference type="Rhea" id="RHEA:46608"/>
        <dbReference type="Rhea" id="RHEA-COMP:11060"/>
        <dbReference type="Rhea" id="RHEA-COMP:11605"/>
        <dbReference type="ChEBI" id="CHEBI:15378"/>
        <dbReference type="ChEBI" id="CHEBI:30013"/>
        <dbReference type="ChEBI" id="CHEBI:30616"/>
        <dbReference type="ChEBI" id="CHEBI:61977"/>
        <dbReference type="ChEBI" id="CHEBI:456216"/>
        <dbReference type="EC" id="2.7.11.1"/>
    </reaction>
</comment>
<comment type="catalytic activity">
    <reaction evidence="9">
        <text>L-seryl-[protein] + ATP = O-phospho-L-seryl-[protein] + ADP + H(+)</text>
        <dbReference type="Rhea" id="RHEA:17989"/>
        <dbReference type="Rhea" id="RHEA-COMP:9863"/>
        <dbReference type="Rhea" id="RHEA-COMP:11604"/>
        <dbReference type="ChEBI" id="CHEBI:15378"/>
        <dbReference type="ChEBI" id="CHEBI:29999"/>
        <dbReference type="ChEBI" id="CHEBI:30616"/>
        <dbReference type="ChEBI" id="CHEBI:83421"/>
        <dbReference type="ChEBI" id="CHEBI:456216"/>
        <dbReference type="EC" id="2.7.11.1"/>
    </reaction>
</comment>
<dbReference type="EMBL" id="JAAPAO010000598">
    <property type="protein sequence ID" value="KAF4656432.1"/>
    <property type="molecule type" value="Genomic_DNA"/>
</dbReference>
<proteinExistence type="inferred from homology"/>
<dbReference type="Gene3D" id="1.10.510.10">
    <property type="entry name" value="Transferase(Phosphotransferase) domain 1"/>
    <property type="match status" value="1"/>
</dbReference>
<evidence type="ECO:0000256" key="11">
    <source>
        <dbReference type="SAM" id="MobiDB-lite"/>
    </source>
</evidence>
<evidence type="ECO:0000256" key="7">
    <source>
        <dbReference type="ARBA" id="ARBA00022840"/>
    </source>
</evidence>
<keyword evidence="3" id="KW-0723">Serine/threonine-protein kinase</keyword>
<dbReference type="GO" id="GO:0005524">
    <property type="term" value="F:ATP binding"/>
    <property type="evidence" value="ECO:0007669"/>
    <property type="project" value="UniProtKB-UniRule"/>
</dbReference>
<evidence type="ECO:0000313" key="14">
    <source>
        <dbReference type="Proteomes" id="UP000591131"/>
    </source>
</evidence>
<evidence type="ECO:0000256" key="1">
    <source>
        <dbReference type="ARBA" id="ARBA00010886"/>
    </source>
</evidence>
<dbReference type="AlphaFoldDB" id="A0A7J6LB51"/>
<feature type="region of interest" description="Disordered" evidence="11">
    <location>
        <begin position="270"/>
        <end position="531"/>
    </location>
</feature>
<feature type="compositionally biased region" description="Polar residues" evidence="11">
    <location>
        <begin position="463"/>
        <end position="477"/>
    </location>
</feature>
<dbReference type="InterPro" id="IPR011009">
    <property type="entry name" value="Kinase-like_dom_sf"/>
</dbReference>
<dbReference type="FunFam" id="3.30.200.20:FF:000097">
    <property type="entry name" value="Probable serine/threonine-protein kinase nek1"/>
    <property type="match status" value="1"/>
</dbReference>
<gene>
    <name evidence="13" type="ORF">FOL47_008914</name>
</gene>
<dbReference type="CDD" id="cd08215">
    <property type="entry name" value="STKc_Nek"/>
    <property type="match status" value="1"/>
</dbReference>
<dbReference type="PANTHER" id="PTHR44899">
    <property type="entry name" value="CAMK FAMILY PROTEIN KINASE"/>
    <property type="match status" value="1"/>
</dbReference>
<feature type="compositionally biased region" description="Basic and acidic residues" evidence="11">
    <location>
        <begin position="362"/>
        <end position="393"/>
    </location>
</feature>
<keyword evidence="4" id="KW-0808">Transferase</keyword>
<dbReference type="Proteomes" id="UP000591131">
    <property type="component" value="Unassembled WGS sequence"/>
</dbReference>
<feature type="domain" description="Protein kinase" evidence="12">
    <location>
        <begin position="6"/>
        <end position="262"/>
    </location>
</feature>
<accession>A0A7J6LB51</accession>
<dbReference type="PANTHER" id="PTHR44899:SF3">
    <property type="entry name" value="SERINE_THREONINE-PROTEIN KINASE NEK1"/>
    <property type="match status" value="1"/>
</dbReference>
<evidence type="ECO:0000259" key="12">
    <source>
        <dbReference type="PROSITE" id="PS50011"/>
    </source>
</evidence>
<dbReference type="InterPro" id="IPR017441">
    <property type="entry name" value="Protein_kinase_ATP_BS"/>
</dbReference>
<keyword evidence="14" id="KW-1185">Reference proteome</keyword>
<evidence type="ECO:0000256" key="8">
    <source>
        <dbReference type="ARBA" id="ARBA00047899"/>
    </source>
</evidence>
<evidence type="ECO:0000256" key="3">
    <source>
        <dbReference type="ARBA" id="ARBA00022527"/>
    </source>
</evidence>
<dbReference type="PROSITE" id="PS00108">
    <property type="entry name" value="PROTEIN_KINASE_ST"/>
    <property type="match status" value="1"/>
</dbReference>
<evidence type="ECO:0000256" key="6">
    <source>
        <dbReference type="ARBA" id="ARBA00022777"/>
    </source>
</evidence>
<evidence type="ECO:0000256" key="5">
    <source>
        <dbReference type="ARBA" id="ARBA00022741"/>
    </source>
</evidence>
<name>A0A7J6LB51_PERCH</name>
<comment type="similarity">
    <text evidence="1">Belongs to the protein kinase superfamily. NEK Ser/Thr protein kinase family. NIMA subfamily.</text>
</comment>
<dbReference type="Gene3D" id="3.30.200.20">
    <property type="entry name" value="Phosphorylase Kinase, domain 1"/>
    <property type="match status" value="1"/>
</dbReference>
<feature type="binding site" evidence="10">
    <location>
        <position position="34"/>
    </location>
    <ligand>
        <name>ATP</name>
        <dbReference type="ChEBI" id="CHEBI:30616"/>
    </ligand>
</feature>
<evidence type="ECO:0000256" key="4">
    <source>
        <dbReference type="ARBA" id="ARBA00022679"/>
    </source>
</evidence>
<dbReference type="PROSITE" id="PS50011">
    <property type="entry name" value="PROTEIN_KINASE_DOM"/>
    <property type="match status" value="1"/>
</dbReference>
<organism evidence="13 14">
    <name type="scientific">Perkinsus chesapeaki</name>
    <name type="common">Clam parasite</name>
    <name type="synonym">Perkinsus andrewsi</name>
    <dbReference type="NCBI Taxonomy" id="330153"/>
    <lineage>
        <taxon>Eukaryota</taxon>
        <taxon>Sar</taxon>
        <taxon>Alveolata</taxon>
        <taxon>Perkinsozoa</taxon>
        <taxon>Perkinsea</taxon>
        <taxon>Perkinsida</taxon>
        <taxon>Perkinsidae</taxon>
        <taxon>Perkinsus</taxon>
    </lineage>
</organism>
<dbReference type="SMART" id="SM00220">
    <property type="entry name" value="S_TKc"/>
    <property type="match status" value="1"/>
</dbReference>
<sequence>MASRGYSRIRKIGEGSFGKAWLVRGRDGREYIMKTIDIRRMNKKQQKEARNEVKVLSSLKHPYVVCYRDSFFEESNGLCIIMDYAEGGDLSARIRKARDFGKGFTEPQILRWFSQAALALKYMHEKHILHRDLKTQNLFLTRTDRLRLGDFGISKILDSTLAFAETTIGTPYYLSPEICEERPYNWASDIWALGCILYEMCCLKVPFDATNIKALVDKITKGPTPELPKHYSPELRQLLRDCLNRDWTRRPTAAEIVGRGIVQGEIRRMLEEEEEEDGSPRSWYRGCSSRSPRCCPSPVPMPRSNHSPKGPQRYSQMEDPRALPRGCPPPPSPVPNYSEFSEQRSPAAGMTRQNVQQPRSPVLDDRRSPVGRVAPDDSPRSVASCHRDVRYAREGSPGRGVPYCSPTQQRQVVGKRRRVGTSASPAHIPRHQSPRSPVVQGVPVPMAHPRGGQQLVVQGVLLPSNQRGQPHPSQVPDSSPAHKGSHQHHHGLPPVWSQPNYRKYPHGVSRSVDVENRGPNVGAHRGGGAPMNAGGILASPMKMGALARKKLQQSPAPNGRADDFPRSCYDVRSSVMSEGGGGGRSPYPPQHRRY</sequence>
<comment type="caution">
    <text evidence="13">The sequence shown here is derived from an EMBL/GenBank/DDBJ whole genome shotgun (WGS) entry which is preliminary data.</text>
</comment>
<evidence type="ECO:0000256" key="2">
    <source>
        <dbReference type="ARBA" id="ARBA00012513"/>
    </source>
</evidence>
<dbReference type="Pfam" id="PF00069">
    <property type="entry name" value="Pkinase"/>
    <property type="match status" value="1"/>
</dbReference>
<dbReference type="EC" id="2.7.11.1" evidence="2"/>
<dbReference type="InterPro" id="IPR008271">
    <property type="entry name" value="Ser/Thr_kinase_AS"/>
</dbReference>
<dbReference type="GO" id="GO:0004674">
    <property type="term" value="F:protein serine/threonine kinase activity"/>
    <property type="evidence" value="ECO:0007669"/>
    <property type="project" value="UniProtKB-KW"/>
</dbReference>
<keyword evidence="7 10" id="KW-0067">ATP-binding</keyword>
<keyword evidence="6" id="KW-0418">Kinase</keyword>
<keyword evidence="5 10" id="KW-0547">Nucleotide-binding</keyword>
<feature type="compositionally biased region" description="Low complexity" evidence="11">
    <location>
        <begin position="451"/>
        <end position="462"/>
    </location>
</feature>
<feature type="region of interest" description="Disordered" evidence="11">
    <location>
        <begin position="572"/>
        <end position="594"/>
    </location>
</feature>